<dbReference type="Proteomes" id="UP000254082">
    <property type="component" value="Unassembled WGS sequence"/>
</dbReference>
<dbReference type="GO" id="GO:0005840">
    <property type="term" value="C:ribosome"/>
    <property type="evidence" value="ECO:0007669"/>
    <property type="project" value="UniProtKB-KW"/>
</dbReference>
<gene>
    <name evidence="1" type="primary">rpsP_2</name>
    <name evidence="1" type="ORF">NCTC11391_01383</name>
</gene>
<evidence type="ECO:0000313" key="2">
    <source>
        <dbReference type="Proteomes" id="UP000254082"/>
    </source>
</evidence>
<dbReference type="CDD" id="cd13784">
    <property type="entry name" value="SP_1775_like"/>
    <property type="match status" value="1"/>
</dbReference>
<organism evidence="1 2">
    <name type="scientific">Streptococcus downei MFe28</name>
    <dbReference type="NCBI Taxonomy" id="764290"/>
    <lineage>
        <taxon>Bacteria</taxon>
        <taxon>Bacillati</taxon>
        <taxon>Bacillota</taxon>
        <taxon>Bacilli</taxon>
        <taxon>Lactobacillales</taxon>
        <taxon>Streptococcaceae</taxon>
        <taxon>Streptococcus</taxon>
    </lineage>
</organism>
<name>A0A380JE07_STRDO</name>
<keyword evidence="1" id="KW-0689">Ribosomal protein</keyword>
<dbReference type="InterPro" id="IPR027879">
    <property type="entry name" value="DUF4649"/>
</dbReference>
<protein>
    <submittedName>
        <fullName evidence="1">30S ribosomal protein S16</fullName>
    </submittedName>
</protein>
<dbReference type="RefSeq" id="WP_002997760.1">
    <property type="nucleotide sequence ID" value="NZ_UHFA01000002.1"/>
</dbReference>
<accession>A0A380JE07</accession>
<keyword evidence="2" id="KW-1185">Reference proteome</keyword>
<evidence type="ECO:0000313" key="1">
    <source>
        <dbReference type="EMBL" id="SUN36336.1"/>
    </source>
</evidence>
<sequence length="74" mass="8728">MIEMTYTDAYDIERRQTFENPNDFIRVLMGCSTLPEYYPIKSVIYKGKDLGFQGTYGDLFPTFINFDWSAYEEA</sequence>
<keyword evidence="1" id="KW-0687">Ribonucleoprotein</keyword>
<dbReference type="Pfam" id="PF15507">
    <property type="entry name" value="DUF4649"/>
    <property type="match status" value="1"/>
</dbReference>
<proteinExistence type="predicted"/>
<dbReference type="AlphaFoldDB" id="A0A380JE07"/>
<dbReference type="OrthoDB" id="2224402at2"/>
<dbReference type="EMBL" id="UHFA01000002">
    <property type="protein sequence ID" value="SUN36336.1"/>
    <property type="molecule type" value="Genomic_DNA"/>
</dbReference>
<dbReference type="Gene3D" id="3.30.1490.390">
    <property type="match status" value="1"/>
</dbReference>
<reference evidence="1 2" key="1">
    <citation type="submission" date="2018-06" db="EMBL/GenBank/DDBJ databases">
        <authorList>
            <consortium name="Pathogen Informatics"/>
            <person name="Doyle S."/>
        </authorList>
    </citation>
    <scope>NUCLEOTIDE SEQUENCE [LARGE SCALE GENOMIC DNA]</scope>
    <source>
        <strain evidence="2">NCTC 11391</strain>
    </source>
</reference>